<accession>A0ABQ1KZZ6</accession>
<gene>
    <name evidence="4" type="ORF">GCM10011572_39390</name>
</gene>
<dbReference type="Pfam" id="PF00563">
    <property type="entry name" value="EAL"/>
    <property type="match status" value="1"/>
</dbReference>
<dbReference type="CDD" id="cd01949">
    <property type="entry name" value="GGDEF"/>
    <property type="match status" value="1"/>
</dbReference>
<evidence type="ECO:0000259" key="3">
    <source>
        <dbReference type="PROSITE" id="PS50887"/>
    </source>
</evidence>
<dbReference type="CDD" id="cd12915">
    <property type="entry name" value="PDC2_DGC_like"/>
    <property type="match status" value="1"/>
</dbReference>
<dbReference type="SMART" id="SM00267">
    <property type="entry name" value="GGDEF"/>
    <property type="match status" value="1"/>
</dbReference>
<dbReference type="PROSITE" id="PS50883">
    <property type="entry name" value="EAL"/>
    <property type="match status" value="1"/>
</dbReference>
<dbReference type="PROSITE" id="PS51257">
    <property type="entry name" value="PROKAR_LIPOPROTEIN"/>
    <property type="match status" value="1"/>
</dbReference>
<dbReference type="Gene3D" id="3.30.70.270">
    <property type="match status" value="1"/>
</dbReference>
<dbReference type="SUPFAM" id="SSF55073">
    <property type="entry name" value="Nucleotide cyclase"/>
    <property type="match status" value="1"/>
</dbReference>
<dbReference type="PANTHER" id="PTHR44757:SF2">
    <property type="entry name" value="BIOFILM ARCHITECTURE MAINTENANCE PROTEIN MBAA"/>
    <property type="match status" value="1"/>
</dbReference>
<dbReference type="InterPro" id="IPR035919">
    <property type="entry name" value="EAL_sf"/>
</dbReference>
<sequence>MLRALRPYLLFILLWPMAGAGVAAACWFILLENLDSERTAVEQKTLRATEDAARNLEQAMKRNLSMVDQVLMLIRLRWQATGTVRLGDFNSLLDPAGRPLNISIFGSDGKLRMTNARDLWPPGLLARVPTLSFFTTHLLRSADDLFIGMPQEDSIGTGNAVRLSRKLLNAAAEFDGVVAVSFATDSLVADYDELLLGQRGFLGAVDSAGVIRAFKVGAPFERMRALPRSLVQAMAAPQGNAFIGSGDFSDGRNRYVSWKAIDQFPLMVVAGADQEDALALFRARERAMYQTGIGASFALLLFVLAGMSLSVRLAMHRHRVDLAQDAYRKATEASREGFFIAAPVFGPNGRVIDYITVDCNEQGAAMSHSTRERMLGARLSTVASTIPLAPAMALLERAMAGGSAQGEIELDDGQGEGPARQVQVNAVRAGEVLAITVRDVTMEKAHLIQLERKNFEDVLTALPNRAWVARHLPQAVARAIDDGTLVALLFVDLDGFKSVNDTFGHAAGDELLQVVAKRLKVAVRPGDHVARIGGDEFIVILEHLRDSAEAAHVAGRIVQAFHAGISIGAGTATIGTSIGISICPGDAHDGDALLRHADIAMYEVKTSGKNRYKFFDPAFYGVLQQRQLRESDLRTAIRDGQFVMYYQPRVRTATMEVCSVEALVRWNHPTAGTLQPDAFIPLAEETGLIVALGELIVDAVCAQIAAWRREGYPPLPVSINVSSRQFNERDMHALFVQALQRHDVAPECVEIELTESTMLHDPGRTAQNLQAIHAMGIKLLVDDFGTGYSSLSMLQQLDFDILKVDKSFTRRLGVDRQGEILFSAIITMAHALGMKVVAEGVERREQVELLARLQCDELQGYYVARPADAARVRSDCMQRAASL</sequence>
<dbReference type="Gene3D" id="3.20.20.450">
    <property type="entry name" value="EAL domain"/>
    <property type="match status" value="1"/>
</dbReference>
<dbReference type="NCBIfam" id="TIGR00254">
    <property type="entry name" value="GGDEF"/>
    <property type="match status" value="1"/>
</dbReference>
<dbReference type="Gene3D" id="3.30.450.20">
    <property type="entry name" value="PAS domain"/>
    <property type="match status" value="2"/>
</dbReference>
<organism evidence="4 5">
    <name type="scientific">Pseudoduganella buxea</name>
    <dbReference type="NCBI Taxonomy" id="1949069"/>
    <lineage>
        <taxon>Bacteria</taxon>
        <taxon>Pseudomonadati</taxon>
        <taxon>Pseudomonadota</taxon>
        <taxon>Betaproteobacteria</taxon>
        <taxon>Burkholderiales</taxon>
        <taxon>Oxalobacteraceae</taxon>
        <taxon>Telluria group</taxon>
        <taxon>Pseudoduganella</taxon>
    </lineage>
</organism>
<feature type="transmembrane region" description="Helical" evidence="1">
    <location>
        <begin position="287"/>
        <end position="309"/>
    </location>
</feature>
<evidence type="ECO:0008006" key="6">
    <source>
        <dbReference type="Google" id="ProtNLM"/>
    </source>
</evidence>
<evidence type="ECO:0000256" key="1">
    <source>
        <dbReference type="SAM" id="Phobius"/>
    </source>
</evidence>
<name>A0ABQ1KZZ6_9BURK</name>
<dbReference type="PROSITE" id="PS50887">
    <property type="entry name" value="GGDEF"/>
    <property type="match status" value="1"/>
</dbReference>
<evidence type="ECO:0000259" key="2">
    <source>
        <dbReference type="PROSITE" id="PS50883"/>
    </source>
</evidence>
<feature type="transmembrane region" description="Helical" evidence="1">
    <location>
        <begin position="375"/>
        <end position="395"/>
    </location>
</feature>
<dbReference type="InterPro" id="IPR043128">
    <property type="entry name" value="Rev_trsase/Diguanyl_cyclase"/>
</dbReference>
<evidence type="ECO:0000313" key="5">
    <source>
        <dbReference type="Proteomes" id="UP000622638"/>
    </source>
</evidence>
<dbReference type="EMBL" id="BMKG01000018">
    <property type="protein sequence ID" value="GGC14087.1"/>
    <property type="molecule type" value="Genomic_DNA"/>
</dbReference>
<keyword evidence="1" id="KW-0472">Membrane</keyword>
<protein>
    <recommendedName>
        <fullName evidence="6">EAL domain-containing protein</fullName>
    </recommendedName>
</protein>
<dbReference type="SMART" id="SM00052">
    <property type="entry name" value="EAL"/>
    <property type="match status" value="1"/>
</dbReference>
<feature type="domain" description="GGDEF" evidence="3">
    <location>
        <begin position="484"/>
        <end position="617"/>
    </location>
</feature>
<dbReference type="SUPFAM" id="SSF141868">
    <property type="entry name" value="EAL domain-like"/>
    <property type="match status" value="1"/>
</dbReference>
<keyword evidence="1" id="KW-1133">Transmembrane helix</keyword>
<dbReference type="Proteomes" id="UP000622638">
    <property type="component" value="Unassembled WGS sequence"/>
</dbReference>
<dbReference type="Pfam" id="PF00990">
    <property type="entry name" value="GGDEF"/>
    <property type="match status" value="1"/>
</dbReference>
<feature type="domain" description="EAL" evidence="2">
    <location>
        <begin position="626"/>
        <end position="880"/>
    </location>
</feature>
<evidence type="ECO:0000313" key="4">
    <source>
        <dbReference type="EMBL" id="GGC14087.1"/>
    </source>
</evidence>
<comment type="caution">
    <text evidence="4">The sequence shown here is derived from an EMBL/GenBank/DDBJ whole genome shotgun (WGS) entry which is preliminary data.</text>
</comment>
<reference evidence="5" key="1">
    <citation type="journal article" date="2019" name="Int. J. Syst. Evol. Microbiol.">
        <title>The Global Catalogue of Microorganisms (GCM) 10K type strain sequencing project: providing services to taxonomists for standard genome sequencing and annotation.</title>
        <authorList>
            <consortium name="The Broad Institute Genomics Platform"/>
            <consortium name="The Broad Institute Genome Sequencing Center for Infectious Disease"/>
            <person name="Wu L."/>
            <person name="Ma J."/>
        </authorList>
    </citation>
    <scope>NUCLEOTIDE SEQUENCE [LARGE SCALE GENOMIC DNA]</scope>
    <source>
        <strain evidence="5">CGMCC 1.15931</strain>
    </source>
</reference>
<dbReference type="CDD" id="cd01948">
    <property type="entry name" value="EAL"/>
    <property type="match status" value="1"/>
</dbReference>
<dbReference type="InterPro" id="IPR029787">
    <property type="entry name" value="Nucleotide_cyclase"/>
</dbReference>
<keyword evidence="1" id="KW-0812">Transmembrane</keyword>
<keyword evidence="5" id="KW-1185">Reference proteome</keyword>
<dbReference type="InterPro" id="IPR001633">
    <property type="entry name" value="EAL_dom"/>
</dbReference>
<dbReference type="InterPro" id="IPR000160">
    <property type="entry name" value="GGDEF_dom"/>
</dbReference>
<proteinExistence type="predicted"/>
<dbReference type="InterPro" id="IPR052155">
    <property type="entry name" value="Biofilm_reg_signaling"/>
</dbReference>
<dbReference type="PANTHER" id="PTHR44757">
    <property type="entry name" value="DIGUANYLATE CYCLASE DGCP"/>
    <property type="match status" value="1"/>
</dbReference>